<evidence type="ECO:0000256" key="8">
    <source>
        <dbReference type="ARBA" id="ARBA00023004"/>
    </source>
</evidence>
<evidence type="ECO:0000256" key="7">
    <source>
        <dbReference type="ARBA" id="ARBA00023002"/>
    </source>
</evidence>
<reference evidence="11" key="1">
    <citation type="submission" date="2021-06" db="EMBL/GenBank/DDBJ databases">
        <authorList>
            <person name="Hodson N. C."/>
            <person name="Mongue J. A."/>
            <person name="Jaron S. K."/>
        </authorList>
    </citation>
    <scope>NUCLEOTIDE SEQUENCE</scope>
</reference>
<protein>
    <recommendedName>
        <fullName evidence="13">Cytochrome P450</fullName>
    </recommendedName>
</protein>
<dbReference type="Pfam" id="PF00067">
    <property type="entry name" value="p450"/>
    <property type="match status" value="1"/>
</dbReference>
<keyword evidence="10" id="KW-0472">Membrane</keyword>
<proteinExistence type="inferred from homology"/>
<dbReference type="Proteomes" id="UP000708208">
    <property type="component" value="Unassembled WGS sequence"/>
</dbReference>
<evidence type="ECO:0000256" key="10">
    <source>
        <dbReference type="ARBA" id="ARBA00023136"/>
    </source>
</evidence>
<dbReference type="OrthoDB" id="2789670at2759"/>
<dbReference type="GO" id="GO:0016705">
    <property type="term" value="F:oxidoreductase activity, acting on paired donors, with incorporation or reduction of molecular oxygen"/>
    <property type="evidence" value="ECO:0007669"/>
    <property type="project" value="InterPro"/>
</dbReference>
<evidence type="ECO:0000256" key="3">
    <source>
        <dbReference type="ARBA" id="ARBA00004406"/>
    </source>
</evidence>
<dbReference type="EMBL" id="CAJVCH010013067">
    <property type="protein sequence ID" value="CAG7673922.1"/>
    <property type="molecule type" value="Genomic_DNA"/>
</dbReference>
<dbReference type="InterPro" id="IPR050476">
    <property type="entry name" value="Insect_CytP450_Detox"/>
</dbReference>
<evidence type="ECO:0000256" key="2">
    <source>
        <dbReference type="ARBA" id="ARBA00004174"/>
    </source>
</evidence>
<dbReference type="GO" id="GO:0004497">
    <property type="term" value="F:monooxygenase activity"/>
    <property type="evidence" value="ECO:0007669"/>
    <property type="project" value="UniProtKB-KW"/>
</dbReference>
<evidence type="ECO:0000256" key="6">
    <source>
        <dbReference type="ARBA" id="ARBA00022723"/>
    </source>
</evidence>
<evidence type="ECO:0008006" key="13">
    <source>
        <dbReference type="Google" id="ProtNLM"/>
    </source>
</evidence>
<comment type="similarity">
    <text evidence="4">Belongs to the cytochrome P450 family.</text>
</comment>
<keyword evidence="6" id="KW-0479">Metal-binding</keyword>
<accession>A0A8J2JN60</accession>
<dbReference type="PANTHER" id="PTHR24292:SF54">
    <property type="entry name" value="CYP9F3-RELATED"/>
    <property type="match status" value="1"/>
</dbReference>
<keyword evidence="12" id="KW-1185">Reference proteome</keyword>
<dbReference type="GO" id="GO:0005789">
    <property type="term" value="C:endoplasmic reticulum membrane"/>
    <property type="evidence" value="ECO:0007669"/>
    <property type="project" value="UniProtKB-SubCell"/>
</dbReference>
<dbReference type="GO" id="GO:0020037">
    <property type="term" value="F:heme binding"/>
    <property type="evidence" value="ECO:0007669"/>
    <property type="project" value="InterPro"/>
</dbReference>
<evidence type="ECO:0000313" key="11">
    <source>
        <dbReference type="EMBL" id="CAG7673922.1"/>
    </source>
</evidence>
<keyword evidence="5" id="KW-0349">Heme</keyword>
<keyword evidence="9" id="KW-0503">Monooxygenase</keyword>
<dbReference type="InterPro" id="IPR001128">
    <property type="entry name" value="Cyt_P450"/>
</dbReference>
<comment type="cofactor">
    <cofactor evidence="1">
        <name>heme</name>
        <dbReference type="ChEBI" id="CHEBI:30413"/>
    </cofactor>
</comment>
<evidence type="ECO:0000256" key="9">
    <source>
        <dbReference type="ARBA" id="ARBA00023033"/>
    </source>
</evidence>
<sequence>SVNEMQYLDMVVAETLRKNPPAVLTERECNADYKIPDTDIIVKKGMRLLIPINSIHHDEKYYPDPEKFNPEHFSA</sequence>
<comment type="subcellular location">
    <subcellularLocation>
        <location evidence="3">Endoplasmic reticulum membrane</location>
        <topology evidence="3">Peripheral membrane protein</topology>
    </subcellularLocation>
    <subcellularLocation>
        <location evidence="2">Microsome membrane</location>
        <topology evidence="2">Peripheral membrane protein</topology>
    </subcellularLocation>
</comment>
<dbReference type="GO" id="GO:0005506">
    <property type="term" value="F:iron ion binding"/>
    <property type="evidence" value="ECO:0007669"/>
    <property type="project" value="InterPro"/>
</dbReference>
<comment type="caution">
    <text evidence="11">The sequence shown here is derived from an EMBL/GenBank/DDBJ whole genome shotgun (WGS) entry which is preliminary data.</text>
</comment>
<evidence type="ECO:0000256" key="5">
    <source>
        <dbReference type="ARBA" id="ARBA00022617"/>
    </source>
</evidence>
<feature type="non-terminal residue" evidence="11">
    <location>
        <position position="1"/>
    </location>
</feature>
<gene>
    <name evidence="11" type="ORF">AFUS01_LOCUS2285</name>
</gene>
<keyword evidence="7" id="KW-0560">Oxidoreductase</keyword>
<keyword evidence="8" id="KW-0408">Iron</keyword>
<evidence type="ECO:0000256" key="1">
    <source>
        <dbReference type="ARBA" id="ARBA00001971"/>
    </source>
</evidence>
<dbReference type="AlphaFoldDB" id="A0A8J2JN60"/>
<evidence type="ECO:0000313" key="12">
    <source>
        <dbReference type="Proteomes" id="UP000708208"/>
    </source>
</evidence>
<organism evidence="11 12">
    <name type="scientific">Allacma fusca</name>
    <dbReference type="NCBI Taxonomy" id="39272"/>
    <lineage>
        <taxon>Eukaryota</taxon>
        <taxon>Metazoa</taxon>
        <taxon>Ecdysozoa</taxon>
        <taxon>Arthropoda</taxon>
        <taxon>Hexapoda</taxon>
        <taxon>Collembola</taxon>
        <taxon>Symphypleona</taxon>
        <taxon>Sminthuridae</taxon>
        <taxon>Allacma</taxon>
    </lineage>
</organism>
<name>A0A8J2JN60_9HEXA</name>
<feature type="non-terminal residue" evidence="11">
    <location>
        <position position="75"/>
    </location>
</feature>
<dbReference type="PANTHER" id="PTHR24292">
    <property type="entry name" value="CYTOCHROME P450"/>
    <property type="match status" value="1"/>
</dbReference>
<evidence type="ECO:0000256" key="4">
    <source>
        <dbReference type="ARBA" id="ARBA00010617"/>
    </source>
</evidence>